<sequence length="66" mass="7350">MMTDYLVVPLFLTLAQMPSRIMKTSPPGPFPCRFACRVARLTVPVTQPDVEIADPALKELKEEDSS</sequence>
<accession>A0AAV6UCP2</accession>
<name>A0AAV6UCP2_9ARAC</name>
<protein>
    <submittedName>
        <fullName evidence="1">Uncharacterized protein</fullName>
    </submittedName>
</protein>
<proteinExistence type="predicted"/>
<evidence type="ECO:0000313" key="1">
    <source>
        <dbReference type="EMBL" id="KAG8181613.1"/>
    </source>
</evidence>
<gene>
    <name evidence="1" type="ORF">JTE90_017733</name>
</gene>
<comment type="caution">
    <text evidence="1">The sequence shown here is derived from an EMBL/GenBank/DDBJ whole genome shotgun (WGS) entry which is preliminary data.</text>
</comment>
<dbReference type="EMBL" id="JAFNEN010000505">
    <property type="protein sequence ID" value="KAG8181613.1"/>
    <property type="molecule type" value="Genomic_DNA"/>
</dbReference>
<organism evidence="1 2">
    <name type="scientific">Oedothorax gibbosus</name>
    <dbReference type="NCBI Taxonomy" id="931172"/>
    <lineage>
        <taxon>Eukaryota</taxon>
        <taxon>Metazoa</taxon>
        <taxon>Ecdysozoa</taxon>
        <taxon>Arthropoda</taxon>
        <taxon>Chelicerata</taxon>
        <taxon>Arachnida</taxon>
        <taxon>Araneae</taxon>
        <taxon>Araneomorphae</taxon>
        <taxon>Entelegynae</taxon>
        <taxon>Araneoidea</taxon>
        <taxon>Linyphiidae</taxon>
        <taxon>Erigoninae</taxon>
        <taxon>Oedothorax</taxon>
    </lineage>
</organism>
<keyword evidence="2" id="KW-1185">Reference proteome</keyword>
<evidence type="ECO:0000313" key="2">
    <source>
        <dbReference type="Proteomes" id="UP000827092"/>
    </source>
</evidence>
<reference evidence="1 2" key="1">
    <citation type="journal article" date="2022" name="Nat. Ecol. Evol.">
        <title>A masculinizing supergene underlies an exaggerated male reproductive morph in a spider.</title>
        <authorList>
            <person name="Hendrickx F."/>
            <person name="De Corte Z."/>
            <person name="Sonet G."/>
            <person name="Van Belleghem S.M."/>
            <person name="Kostlbacher S."/>
            <person name="Vangestel C."/>
        </authorList>
    </citation>
    <scope>NUCLEOTIDE SEQUENCE [LARGE SCALE GENOMIC DNA]</scope>
    <source>
        <strain evidence="1">W744_W776</strain>
    </source>
</reference>
<dbReference type="Proteomes" id="UP000827092">
    <property type="component" value="Unassembled WGS sequence"/>
</dbReference>
<dbReference type="AlphaFoldDB" id="A0AAV6UCP2"/>